<reference evidence="1 2" key="1">
    <citation type="submission" date="2023-03" db="EMBL/GenBank/DDBJ databases">
        <title>YIM 152171 draft genome.</title>
        <authorList>
            <person name="Yang Z."/>
        </authorList>
    </citation>
    <scope>NUCLEOTIDE SEQUENCE [LARGE SCALE GENOMIC DNA]</scope>
    <source>
        <strain evidence="1 2">YIM 152171</strain>
    </source>
</reference>
<accession>A0AAP3XR74</accession>
<proteinExistence type="predicted"/>
<dbReference type="InterPro" id="IPR007375">
    <property type="entry name" value="SoxG"/>
</dbReference>
<sequence>MSYDVTIRRQELAALVDLKGRPEDVAAAVAWTALPLPDLPNSCTRAGDRELYWVGPDQWILRAPLASEAGLVRQVQDTDAAQRLSVVQVSDVYAFFGVFGPDAAEILAVASPLDIHPSVFPQNGVTFTDAFGLKTLVIRRADGFELAVERSFAEMAADYLQRVAAVSLDPA</sequence>
<evidence type="ECO:0000313" key="2">
    <source>
        <dbReference type="Proteomes" id="UP001301140"/>
    </source>
</evidence>
<gene>
    <name evidence="1" type="ORF">PZ740_08610</name>
</gene>
<dbReference type="Pfam" id="PF04268">
    <property type="entry name" value="SoxG"/>
    <property type="match status" value="1"/>
</dbReference>
<dbReference type="RefSeq" id="WP_327788861.1">
    <property type="nucleotide sequence ID" value="NZ_JARGEQ010000083.1"/>
</dbReference>
<dbReference type="Proteomes" id="UP001301140">
    <property type="component" value="Unassembled WGS sequence"/>
</dbReference>
<evidence type="ECO:0000313" key="1">
    <source>
        <dbReference type="EMBL" id="MDF1586445.1"/>
    </source>
</evidence>
<name>A0AAP3XR74_9PROT</name>
<protein>
    <submittedName>
        <fullName evidence="1">Sarcosine oxidase subunit gamma family protein</fullName>
    </submittedName>
</protein>
<dbReference type="Gene3D" id="3.30.70.1520">
    <property type="entry name" value="Heterotetrameric sarcosine oxidase"/>
    <property type="match status" value="1"/>
</dbReference>
<dbReference type="EMBL" id="JARGEQ010000083">
    <property type="protein sequence ID" value="MDF1586445.1"/>
    <property type="molecule type" value="Genomic_DNA"/>
</dbReference>
<dbReference type="InterPro" id="IPR027266">
    <property type="entry name" value="TrmE/GcvT-like"/>
</dbReference>
<comment type="caution">
    <text evidence="1">The sequence shown here is derived from an EMBL/GenBank/DDBJ whole genome shotgun (WGS) entry which is preliminary data.</text>
</comment>
<keyword evidence="2" id="KW-1185">Reference proteome</keyword>
<organism evidence="1 2">
    <name type="scientific">Marinimicrococcus flavescens</name>
    <dbReference type="NCBI Taxonomy" id="3031815"/>
    <lineage>
        <taxon>Bacteria</taxon>
        <taxon>Pseudomonadati</taxon>
        <taxon>Pseudomonadota</taxon>
        <taxon>Alphaproteobacteria</taxon>
        <taxon>Geminicoccales</taxon>
        <taxon>Geminicoccaceae</taxon>
        <taxon>Marinimicrococcus</taxon>
    </lineage>
</organism>
<dbReference type="SUPFAM" id="SSF103025">
    <property type="entry name" value="Folate-binding domain"/>
    <property type="match status" value="1"/>
</dbReference>
<dbReference type="AlphaFoldDB" id="A0AAP3XR74"/>
<dbReference type="Gene3D" id="3.30.1360.120">
    <property type="entry name" value="Probable tRNA modification gtpase trme, domain 1"/>
    <property type="match status" value="1"/>
</dbReference>